<evidence type="ECO:0000256" key="6">
    <source>
        <dbReference type="PROSITE-ProRule" id="PRU10007"/>
    </source>
</evidence>
<dbReference type="GO" id="GO:0006081">
    <property type="term" value="P:aldehyde metabolic process"/>
    <property type="evidence" value="ECO:0007669"/>
    <property type="project" value="InterPro"/>
</dbReference>
<sequence>MGAVQLAFNRVKNAFDMNPNPDYSMRKHWLQQLRKALRQHEQALISAMSQDFGGRSEMECRMADLMPSYSLLRYSQRNLSRWMRPEKRHVDLSFWPARAWVEYQPLGVVGIIVPWNYPVNLALLPLITALAAGNRVLLKLSELTPQTNQALRQMLSDAFADEEVGVVEGGPDIAAEFAGLPFNHLLFTGSTAVGRKVMQSAAANLTPVTLELGGKSPVLIAPDIDIARIAPSIVFGKALNAGQTCVAPDYVLCPEERQDTLIAEMQAAFARQYPDALKNEAYTSVISDAHFQRLMHLLNDAQSLGAQIIPLQTPAIDPVTRRMVPHLITHVTEDMQVMQEEIFGPLLPIKTYDVIGIALRYIHHRPRPLALYLMTDEPFLTEMVIKTAHAGGMCINETIFHAAIDSLPFGGVGASGMGQYHGPEGFRTFSKPKSVLSYGKMNFNSLIHPPYRWWHRLLLRWLSRR</sequence>
<feature type="active site" evidence="5">
    <location>
        <position position="245"/>
    </location>
</feature>
<dbReference type="Proteomes" id="UP000664658">
    <property type="component" value="Unassembled WGS sequence"/>
</dbReference>
<protein>
    <recommendedName>
        <fullName evidence="4">Aldehyde dehydrogenase</fullName>
    </recommendedName>
</protein>
<evidence type="ECO:0000259" key="8">
    <source>
        <dbReference type="Pfam" id="PF00171"/>
    </source>
</evidence>
<dbReference type="Gene3D" id="3.40.309.10">
    <property type="entry name" value="Aldehyde Dehydrogenase, Chain A, domain 2"/>
    <property type="match status" value="1"/>
</dbReference>
<dbReference type="InterPro" id="IPR016160">
    <property type="entry name" value="Ald_DH_CS_CYS"/>
</dbReference>
<dbReference type="SUPFAM" id="SSF53720">
    <property type="entry name" value="ALDH-like"/>
    <property type="match status" value="1"/>
</dbReference>
<feature type="active site" evidence="5 6">
    <location>
        <position position="211"/>
    </location>
</feature>
<dbReference type="CDD" id="cd07133">
    <property type="entry name" value="ALDH_CALDH_CalB"/>
    <property type="match status" value="1"/>
</dbReference>
<accession>A0A8I1W706</accession>
<evidence type="ECO:0000256" key="4">
    <source>
        <dbReference type="PIRNR" id="PIRNR036492"/>
    </source>
</evidence>
<dbReference type="AlphaFoldDB" id="A0A8I1W706"/>
<evidence type="ECO:0000313" key="10">
    <source>
        <dbReference type="Proteomes" id="UP000664658"/>
    </source>
</evidence>
<evidence type="ECO:0000256" key="1">
    <source>
        <dbReference type="ARBA" id="ARBA00009986"/>
    </source>
</evidence>
<feature type="domain" description="Aldehyde dehydrogenase" evidence="8">
    <location>
        <begin position="4"/>
        <end position="435"/>
    </location>
</feature>
<dbReference type="PANTHER" id="PTHR43570:SF20">
    <property type="entry name" value="ALDEHYDE DEHYDROGENASE ALDX-RELATED"/>
    <property type="match status" value="1"/>
</dbReference>
<evidence type="ECO:0000256" key="3">
    <source>
        <dbReference type="ARBA" id="ARBA00023027"/>
    </source>
</evidence>
<dbReference type="InterPro" id="IPR029510">
    <property type="entry name" value="Ald_DH_CS_GLU"/>
</dbReference>
<proteinExistence type="inferred from homology"/>
<dbReference type="PANTHER" id="PTHR43570">
    <property type="entry name" value="ALDEHYDE DEHYDROGENASE"/>
    <property type="match status" value="1"/>
</dbReference>
<comment type="similarity">
    <text evidence="1 4 7">Belongs to the aldehyde dehydrogenase family.</text>
</comment>
<dbReference type="InterPro" id="IPR016161">
    <property type="entry name" value="Ald_DH/histidinol_DH"/>
</dbReference>
<comment type="caution">
    <text evidence="9">The sequence shown here is derived from an EMBL/GenBank/DDBJ whole genome shotgun (WGS) entry which is preliminary data.</text>
</comment>
<dbReference type="PROSITE" id="PS00687">
    <property type="entry name" value="ALDEHYDE_DEHYDR_GLU"/>
    <property type="match status" value="1"/>
</dbReference>
<evidence type="ECO:0000256" key="5">
    <source>
        <dbReference type="PIRSR" id="PIRSR036492-1"/>
    </source>
</evidence>
<dbReference type="GO" id="GO:0005737">
    <property type="term" value="C:cytoplasm"/>
    <property type="evidence" value="ECO:0007669"/>
    <property type="project" value="TreeGrafter"/>
</dbReference>
<gene>
    <name evidence="9" type="ORF">J2R62_01885</name>
</gene>
<keyword evidence="2 4" id="KW-0560">Oxidoreductase</keyword>
<dbReference type="Gene3D" id="3.40.605.10">
    <property type="entry name" value="Aldehyde Dehydrogenase, Chain A, domain 1"/>
    <property type="match status" value="1"/>
</dbReference>
<dbReference type="InterPro" id="IPR015590">
    <property type="entry name" value="Aldehyde_DH_dom"/>
</dbReference>
<dbReference type="InterPro" id="IPR016162">
    <property type="entry name" value="Ald_DH_N"/>
</dbReference>
<evidence type="ECO:0000256" key="2">
    <source>
        <dbReference type="ARBA" id="ARBA00023002"/>
    </source>
</evidence>
<dbReference type="PROSITE" id="PS00070">
    <property type="entry name" value="ALDEHYDE_DEHYDR_CYS"/>
    <property type="match status" value="1"/>
</dbReference>
<evidence type="ECO:0000313" key="9">
    <source>
        <dbReference type="EMBL" id="MBO1106984.1"/>
    </source>
</evidence>
<dbReference type="GO" id="GO:0004029">
    <property type="term" value="F:aldehyde dehydrogenase (NAD+) activity"/>
    <property type="evidence" value="ECO:0007669"/>
    <property type="project" value="TreeGrafter"/>
</dbReference>
<organism evidence="9 10">
    <name type="scientific">Plesiomonas shigelloides</name>
    <name type="common">Aeromonas shigelloides</name>
    <dbReference type="NCBI Taxonomy" id="703"/>
    <lineage>
        <taxon>Bacteria</taxon>
        <taxon>Pseudomonadati</taxon>
        <taxon>Pseudomonadota</taxon>
        <taxon>Gammaproteobacteria</taxon>
        <taxon>Enterobacterales</taxon>
        <taxon>Enterobacteriaceae</taxon>
        <taxon>Plesiomonas</taxon>
    </lineage>
</organism>
<dbReference type="RefSeq" id="WP_207541530.1">
    <property type="nucleotide sequence ID" value="NZ_JAFNAA010000002.1"/>
</dbReference>
<dbReference type="InterPro" id="IPR016163">
    <property type="entry name" value="Ald_DH_C"/>
</dbReference>
<name>A0A8I1W706_PLESH</name>
<dbReference type="EMBL" id="JAFNAA010000002">
    <property type="protein sequence ID" value="MBO1106984.1"/>
    <property type="molecule type" value="Genomic_DNA"/>
</dbReference>
<reference evidence="9" key="1">
    <citation type="submission" date="2021-03" db="EMBL/GenBank/DDBJ databases">
        <title>Plesiomonas shigelloides zfcc0051, isolated from zebrafish feces.</title>
        <authorList>
            <person name="Vanderhoek Z."/>
            <person name="Gaulke C."/>
        </authorList>
    </citation>
    <scope>NUCLEOTIDE SEQUENCE</scope>
    <source>
        <strain evidence="9">Zfcc0051</strain>
    </source>
</reference>
<evidence type="ECO:0000256" key="7">
    <source>
        <dbReference type="RuleBase" id="RU003345"/>
    </source>
</evidence>
<dbReference type="PIRSF" id="PIRSF036492">
    <property type="entry name" value="ALDH"/>
    <property type="match status" value="1"/>
</dbReference>
<keyword evidence="3" id="KW-0520">NAD</keyword>
<dbReference type="Pfam" id="PF00171">
    <property type="entry name" value="Aldedh"/>
    <property type="match status" value="1"/>
</dbReference>
<dbReference type="InterPro" id="IPR012394">
    <property type="entry name" value="Aldehyde_DH_NAD(P)"/>
</dbReference>